<evidence type="ECO:0000259" key="3">
    <source>
        <dbReference type="Pfam" id="PF09375"/>
    </source>
</evidence>
<feature type="domain" description="Imelysin-like" evidence="3">
    <location>
        <begin position="73"/>
        <end position="374"/>
    </location>
</feature>
<dbReference type="InterPro" id="IPR018976">
    <property type="entry name" value="Imelysin-like"/>
</dbReference>
<name>A0ABQ0MU22_9GAMM</name>
<comment type="subcellular location">
    <subcellularLocation>
        <location evidence="1">Cell envelope</location>
    </subcellularLocation>
</comment>
<dbReference type="InterPro" id="IPR034984">
    <property type="entry name" value="Imelysin-like_IPPA"/>
</dbReference>
<accession>A0ABQ0MU22</accession>
<keyword evidence="5" id="KW-1185">Reference proteome</keyword>
<dbReference type="Gene3D" id="1.20.1420.20">
    <property type="entry name" value="M75 peptidase, HXXE motif"/>
    <property type="match status" value="1"/>
</dbReference>
<keyword evidence="2" id="KW-0732">Signal</keyword>
<dbReference type="CDD" id="cd14659">
    <property type="entry name" value="Imelysin-like_IPPA"/>
    <property type="match status" value="1"/>
</dbReference>
<evidence type="ECO:0000313" key="5">
    <source>
        <dbReference type="Proteomes" id="UP000197068"/>
    </source>
</evidence>
<organism evidence="4 5">
    <name type="scientific">Colwellia marinimaniae</name>
    <dbReference type="NCBI Taxonomy" id="1513592"/>
    <lineage>
        <taxon>Bacteria</taxon>
        <taxon>Pseudomonadati</taxon>
        <taxon>Pseudomonadota</taxon>
        <taxon>Gammaproteobacteria</taxon>
        <taxon>Alteromonadales</taxon>
        <taxon>Colwelliaceae</taxon>
        <taxon>Colwellia</taxon>
    </lineage>
</organism>
<evidence type="ECO:0000313" key="4">
    <source>
        <dbReference type="EMBL" id="GAW95850.1"/>
    </source>
</evidence>
<comment type="caution">
    <text evidence="4">The sequence shown here is derived from an EMBL/GenBank/DDBJ whole genome shotgun (WGS) entry which is preliminary data.</text>
</comment>
<dbReference type="Pfam" id="PF09375">
    <property type="entry name" value="Peptidase_M75"/>
    <property type="match status" value="1"/>
</dbReference>
<sequence length="396" mass="43069">MDVNQTMIKTNMKFLTKTPTRLLTCLLVTAVLTACGGSETIIDAIDPEPTTPGTTIEDEFGLWLTDLANNHVLPSYQNLQASSASLSSQTTEFCAKASNNNDDLVVLQQSWRAVVASWQTIAWLKVGPIMNDNRIFRLHYWPDSKDNVGRGVTNLLASSEDVNEAFIAKQRVGSQGLPALELLLFPEANQDSLLNANDKDKRCQVLTAISANVATISEVVNSKWQIAGGNYHGQLTQGTGDFSSKKDAVEELVTNWLEQIERVKDEKMLVPLSVASPGIPTIAEHVFSDESVRSIQKNIATFKVIYSAGGGHGFDNILIDHLSQQNIATEMLTAIDNAIVSADALTGSYEDLLKTDEGRAQITAAIDALRAIRDVLTVDFVQATDINIGFNSNDGD</sequence>
<reference evidence="4 5" key="1">
    <citation type="submission" date="2017-06" db="EMBL/GenBank/DDBJ databases">
        <title>Whole Genome Sequences of Colwellia marinimaniae MTCD1.</title>
        <authorList>
            <person name="Kusumoto H."/>
            <person name="Inoue M."/>
            <person name="Tanikawa K."/>
            <person name="Maeji H."/>
            <person name="Cameron J.H."/>
            <person name="Bartlett D.H."/>
        </authorList>
    </citation>
    <scope>NUCLEOTIDE SEQUENCE [LARGE SCALE GENOMIC DNA]</scope>
    <source>
        <strain evidence="4 5">MTCD1</strain>
    </source>
</reference>
<evidence type="ECO:0000256" key="1">
    <source>
        <dbReference type="ARBA" id="ARBA00004196"/>
    </source>
</evidence>
<proteinExistence type="predicted"/>
<dbReference type="EMBL" id="BDQM01000008">
    <property type="protein sequence ID" value="GAW95850.1"/>
    <property type="molecule type" value="Genomic_DNA"/>
</dbReference>
<evidence type="ECO:0000256" key="2">
    <source>
        <dbReference type="ARBA" id="ARBA00022729"/>
    </source>
</evidence>
<dbReference type="InterPro" id="IPR038352">
    <property type="entry name" value="Imelysin_sf"/>
</dbReference>
<protein>
    <recommendedName>
        <fullName evidence="3">Imelysin-like domain-containing protein</fullName>
    </recommendedName>
</protein>
<dbReference type="Proteomes" id="UP000197068">
    <property type="component" value="Unassembled WGS sequence"/>
</dbReference>
<gene>
    <name evidence="4" type="ORF">MTCD1_01453</name>
</gene>